<evidence type="ECO:0000313" key="8">
    <source>
        <dbReference type="EMBL" id="MCG6657979.1"/>
    </source>
</evidence>
<dbReference type="InterPro" id="IPR012951">
    <property type="entry name" value="BBE"/>
</dbReference>
<dbReference type="InterPro" id="IPR016164">
    <property type="entry name" value="FAD-linked_Oxase-like_C"/>
</dbReference>
<evidence type="ECO:0000256" key="5">
    <source>
        <dbReference type="ARBA" id="ARBA00023002"/>
    </source>
</evidence>
<evidence type="ECO:0000259" key="7">
    <source>
        <dbReference type="PROSITE" id="PS51387"/>
    </source>
</evidence>
<dbReference type="Gene3D" id="3.30.465.10">
    <property type="match status" value="1"/>
</dbReference>
<dbReference type="EMBL" id="JABFUC010000006">
    <property type="protein sequence ID" value="MCG6657979.1"/>
    <property type="molecule type" value="Genomic_DNA"/>
</dbReference>
<dbReference type="InterPro" id="IPR006093">
    <property type="entry name" value="Oxy_OxRdtase_FAD_BS"/>
</dbReference>
<dbReference type="PANTHER" id="PTHR42973:SF39">
    <property type="entry name" value="FAD-BINDING PCMH-TYPE DOMAIN-CONTAINING PROTEIN"/>
    <property type="match status" value="1"/>
</dbReference>
<gene>
    <name evidence="8" type="ORF">HOP52_09450</name>
</gene>
<dbReference type="InterPro" id="IPR016169">
    <property type="entry name" value="FAD-bd_PCMH_sub2"/>
</dbReference>
<evidence type="ECO:0000256" key="6">
    <source>
        <dbReference type="SAM" id="MobiDB-lite"/>
    </source>
</evidence>
<sequence>MRAITLEGREIDLTPEVLNGLQAQLQGPLLMPDDPDYEAPRRLWNAMIDRRPALVARCLGVADVMACVRFAREHDLLLCIKGGGHNIAGLAVADGALMLDLSLMRGVWVDRDRRVAHAQAGCVLGDVDRETQVHGLATVLGFISTTGIAGLTLGGGFGYLTRRWGYTTDNVLGMDVVTADGQLVHASAEENPDLFWALRGGGGNFGVVTGFDYRLYPVGPEVVGGVVAWPASEAPAVLELYRRLAEEAPPELTLVALMRPAPPAPWLPKEYHGEPIVALLACHSGDPEAGEAAVAPIKGFGEPIGDVLVRRPYAQMQKLLDATQPKGRRYYWKSEYLPGIEPALCEKAIEHAGRIRSPHSAVILFQLGGALNQLDNDHSPVGNRDARYVFNAGGAWEQPEDDEANIAWAREAWQDLKAFSTGGAYINFQTEDEGPERMEAALGPALERLAEIKHRWDPDNRFRVNRNIPPARTGPGQGNA</sequence>
<comment type="caution">
    <text evidence="8">The sequence shown here is derived from an EMBL/GenBank/DDBJ whole genome shotgun (WGS) entry which is preliminary data.</text>
</comment>
<dbReference type="InterPro" id="IPR036318">
    <property type="entry name" value="FAD-bd_PCMH-like_sf"/>
</dbReference>
<dbReference type="InterPro" id="IPR016167">
    <property type="entry name" value="FAD-bd_PCMH_sub1"/>
</dbReference>
<dbReference type="Pfam" id="PF01565">
    <property type="entry name" value="FAD_binding_4"/>
    <property type="match status" value="1"/>
</dbReference>
<dbReference type="Proteomes" id="UP000814385">
    <property type="component" value="Unassembled WGS sequence"/>
</dbReference>
<evidence type="ECO:0000256" key="3">
    <source>
        <dbReference type="ARBA" id="ARBA00022630"/>
    </source>
</evidence>
<dbReference type="Gene3D" id="3.30.43.10">
    <property type="entry name" value="Uridine Diphospho-n-acetylenolpyruvylglucosamine Reductase, domain 2"/>
    <property type="match status" value="1"/>
</dbReference>
<feature type="domain" description="FAD-binding PCMH-type" evidence="7">
    <location>
        <begin position="47"/>
        <end position="218"/>
    </location>
</feature>
<dbReference type="InterPro" id="IPR006094">
    <property type="entry name" value="Oxid_FAD_bind_N"/>
</dbReference>
<dbReference type="Pfam" id="PF08031">
    <property type="entry name" value="BBE"/>
    <property type="match status" value="1"/>
</dbReference>
<evidence type="ECO:0000256" key="2">
    <source>
        <dbReference type="ARBA" id="ARBA00005466"/>
    </source>
</evidence>
<evidence type="ECO:0000256" key="1">
    <source>
        <dbReference type="ARBA" id="ARBA00001974"/>
    </source>
</evidence>
<evidence type="ECO:0000256" key="4">
    <source>
        <dbReference type="ARBA" id="ARBA00022827"/>
    </source>
</evidence>
<dbReference type="SUPFAM" id="SSF56176">
    <property type="entry name" value="FAD-binding/transporter-associated domain-like"/>
    <property type="match status" value="1"/>
</dbReference>
<dbReference type="PROSITE" id="PS51387">
    <property type="entry name" value="FAD_PCMH"/>
    <property type="match status" value="1"/>
</dbReference>
<organism evidence="8 9">
    <name type="scientific">Billgrantia campisalis</name>
    <dbReference type="NCBI Taxonomy" id="74661"/>
    <lineage>
        <taxon>Bacteria</taxon>
        <taxon>Pseudomonadati</taxon>
        <taxon>Pseudomonadota</taxon>
        <taxon>Gammaproteobacteria</taxon>
        <taxon>Oceanospirillales</taxon>
        <taxon>Halomonadaceae</taxon>
        <taxon>Billgrantia</taxon>
    </lineage>
</organism>
<dbReference type="Gene3D" id="3.40.462.20">
    <property type="match status" value="1"/>
</dbReference>
<dbReference type="SUPFAM" id="SSF55103">
    <property type="entry name" value="FAD-linked oxidases, C-terminal domain"/>
    <property type="match status" value="1"/>
</dbReference>
<accession>A0ABS9P868</accession>
<reference evidence="8 9" key="1">
    <citation type="submission" date="2020-05" db="EMBL/GenBank/DDBJ databases">
        <title>Comparative genomic analysis of denitrifying bacteria from Halomonas genus.</title>
        <authorList>
            <person name="Wang L."/>
            <person name="Shao Z."/>
        </authorList>
    </citation>
    <scope>NUCLEOTIDE SEQUENCE [LARGE SCALE GENOMIC DNA]</scope>
    <source>
        <strain evidence="8 9">A4</strain>
    </source>
</reference>
<proteinExistence type="inferred from homology"/>
<keyword evidence="9" id="KW-1185">Reference proteome</keyword>
<comment type="cofactor">
    <cofactor evidence="1">
        <name>FAD</name>
        <dbReference type="ChEBI" id="CHEBI:57692"/>
    </cofactor>
</comment>
<dbReference type="PROSITE" id="PS00862">
    <property type="entry name" value="OX2_COVAL_FAD"/>
    <property type="match status" value="1"/>
</dbReference>
<feature type="region of interest" description="Disordered" evidence="6">
    <location>
        <begin position="461"/>
        <end position="480"/>
    </location>
</feature>
<dbReference type="PANTHER" id="PTHR42973">
    <property type="entry name" value="BINDING OXIDOREDUCTASE, PUTATIVE (AFU_ORTHOLOGUE AFUA_1G17690)-RELATED"/>
    <property type="match status" value="1"/>
</dbReference>
<dbReference type="InterPro" id="IPR016166">
    <property type="entry name" value="FAD-bd_PCMH"/>
</dbReference>
<protein>
    <submittedName>
        <fullName evidence="8">FAD-binding oxidoreductase</fullName>
    </submittedName>
</protein>
<keyword evidence="4" id="KW-0274">FAD</keyword>
<dbReference type="RefSeq" id="WP_238977123.1">
    <property type="nucleotide sequence ID" value="NZ_JABFUC010000006.1"/>
</dbReference>
<evidence type="ECO:0000313" key="9">
    <source>
        <dbReference type="Proteomes" id="UP000814385"/>
    </source>
</evidence>
<keyword evidence="5" id="KW-0560">Oxidoreductase</keyword>
<name>A0ABS9P868_9GAMM</name>
<dbReference type="InterPro" id="IPR050416">
    <property type="entry name" value="FAD-linked_Oxidoreductase"/>
</dbReference>
<keyword evidence="3" id="KW-0285">Flavoprotein</keyword>
<comment type="similarity">
    <text evidence="2">Belongs to the oxygen-dependent FAD-linked oxidoreductase family.</text>
</comment>